<dbReference type="KEGG" id="abom:D7I45_00030"/>
<dbReference type="Proteomes" id="UP000272003">
    <property type="component" value="Chromosome"/>
</dbReference>
<evidence type="ECO:0000256" key="1">
    <source>
        <dbReference type="SAM" id="SignalP"/>
    </source>
</evidence>
<proteinExistence type="predicted"/>
<feature type="chain" id="PRO_5017419053" description="Surface layer protein A domain-containing protein" evidence="1">
    <location>
        <begin position="27"/>
        <end position="232"/>
    </location>
</feature>
<protein>
    <recommendedName>
        <fullName evidence="4">Surface layer protein A domain-containing protein</fullName>
    </recommendedName>
</protein>
<organism evidence="2 3">
    <name type="scientific">Apilactobacillus bombintestini</name>
    <dbReference type="NCBI Taxonomy" id="2419772"/>
    <lineage>
        <taxon>Bacteria</taxon>
        <taxon>Bacillati</taxon>
        <taxon>Bacillota</taxon>
        <taxon>Bacilli</taxon>
        <taxon>Lactobacillales</taxon>
        <taxon>Lactobacillaceae</taxon>
        <taxon>Apilactobacillus</taxon>
    </lineage>
</organism>
<keyword evidence="3" id="KW-1185">Reference proteome</keyword>
<accession>A0A387APT6</accession>
<sequence length="232" mass="26282">MINKRILSSVLGVLAVASTITVSAKASIYKTTPMDPYKYAKKATKTNLASYNSIKPRVSRVSYKYNAAHKQIIIKGQAEGFSKIAVKYGHKKVRFFNVNKHSVFNLKYCFKGYRTFILYGVNSKGKIVSNKYKISSNKYATEKPVIYKNTRNKKGEKIYLSNVAPSTIRVFNRGKLVKKFVADSSANIIFISQKKLRKSNSITIDQKEFHKKTSVRVKVPTLSIGENNVINY</sequence>
<dbReference type="AlphaFoldDB" id="A0A387APT6"/>
<dbReference type="OrthoDB" id="2293701at2"/>
<evidence type="ECO:0008006" key="4">
    <source>
        <dbReference type="Google" id="ProtNLM"/>
    </source>
</evidence>
<gene>
    <name evidence="2" type="ORF">D7I45_00030</name>
</gene>
<evidence type="ECO:0000313" key="3">
    <source>
        <dbReference type="Proteomes" id="UP000272003"/>
    </source>
</evidence>
<dbReference type="EMBL" id="CP032626">
    <property type="protein sequence ID" value="AYF91987.1"/>
    <property type="molecule type" value="Genomic_DNA"/>
</dbReference>
<keyword evidence="1" id="KW-0732">Signal</keyword>
<reference evidence="2 3" key="1">
    <citation type="submission" date="2018-09" db="EMBL/GenBank/DDBJ databases">
        <title>Genome sequencing of strain BHWM-4.</title>
        <authorList>
            <person name="Heo J."/>
            <person name="Kim S.-J."/>
            <person name="Kwon S.-W."/>
        </authorList>
    </citation>
    <scope>NUCLEOTIDE SEQUENCE [LARGE SCALE GENOMIC DNA]</scope>
    <source>
        <strain evidence="2 3">BHWM-4</strain>
    </source>
</reference>
<dbReference type="RefSeq" id="WP_120783761.1">
    <property type="nucleotide sequence ID" value="NZ_CP032626.1"/>
</dbReference>
<evidence type="ECO:0000313" key="2">
    <source>
        <dbReference type="EMBL" id="AYF91987.1"/>
    </source>
</evidence>
<feature type="signal peptide" evidence="1">
    <location>
        <begin position="1"/>
        <end position="26"/>
    </location>
</feature>
<name>A0A387APT6_9LACO</name>